<dbReference type="EMBL" id="CASHSV030000206">
    <property type="protein sequence ID" value="CAJ2652234.1"/>
    <property type="molecule type" value="Genomic_DNA"/>
</dbReference>
<accession>A0ACB0K4H1</accession>
<organism evidence="1 2">
    <name type="scientific">Trifolium pratense</name>
    <name type="common">Red clover</name>
    <dbReference type="NCBI Taxonomy" id="57577"/>
    <lineage>
        <taxon>Eukaryota</taxon>
        <taxon>Viridiplantae</taxon>
        <taxon>Streptophyta</taxon>
        <taxon>Embryophyta</taxon>
        <taxon>Tracheophyta</taxon>
        <taxon>Spermatophyta</taxon>
        <taxon>Magnoliopsida</taxon>
        <taxon>eudicotyledons</taxon>
        <taxon>Gunneridae</taxon>
        <taxon>Pentapetalae</taxon>
        <taxon>rosids</taxon>
        <taxon>fabids</taxon>
        <taxon>Fabales</taxon>
        <taxon>Fabaceae</taxon>
        <taxon>Papilionoideae</taxon>
        <taxon>50 kb inversion clade</taxon>
        <taxon>NPAAA clade</taxon>
        <taxon>Hologalegina</taxon>
        <taxon>IRL clade</taxon>
        <taxon>Trifolieae</taxon>
        <taxon>Trifolium</taxon>
    </lineage>
</organism>
<evidence type="ECO:0000313" key="1">
    <source>
        <dbReference type="EMBL" id="CAJ2652234.1"/>
    </source>
</evidence>
<proteinExistence type="predicted"/>
<comment type="caution">
    <text evidence="1">The sequence shown here is derived from an EMBL/GenBank/DDBJ whole genome shotgun (WGS) entry which is preliminary data.</text>
</comment>
<keyword evidence="2" id="KW-1185">Reference proteome</keyword>
<protein>
    <submittedName>
        <fullName evidence="1">Uncharacterized protein</fullName>
    </submittedName>
</protein>
<evidence type="ECO:0000313" key="2">
    <source>
        <dbReference type="Proteomes" id="UP001177021"/>
    </source>
</evidence>
<sequence>MSNYEYPRLPRKEIVQVLSQFGIASVTENEISNPKSLVVLDLYTRILNHLDFLPEEDNDQLQFDSLERLENPDLHLGSVRVIKIYHKIKQMLTALECPNKFTFNMADLVKPDPHRTEFFLGALLNFCLYRDSRMNSISPIVDEFNDLEQKILDIENTKIVQLKLAIAEIKEARERDMPSVQEVDSKVNELRQTISNLNNKQMSLRTTLKKLKEKNVEMDDKISGAEFRLVQNVQENGNLRSKIVQSPNKVQRALEEKKLAREVARNAERLAMHTFHEKTSHVEVLSKVHKKMSKHYRQMQAIQEQVSSSKSVEKDLKAIKAKLGDEEVLEKSLDVKLVEMQSKVEHLEGSKKQLEKECSSVTEEGTKYLSSKKSEVESKRLVIETRQRNVEAMLSKVDAVNSTITSVKESATVKVDQLDGKRREIVEEFHKYSNSIAHVVESGLKDATIKGAGFDN</sequence>
<dbReference type="Proteomes" id="UP001177021">
    <property type="component" value="Unassembled WGS sequence"/>
</dbReference>
<reference evidence="1" key="1">
    <citation type="submission" date="2023-10" db="EMBL/GenBank/DDBJ databases">
        <authorList>
            <person name="Rodriguez Cubillos JULIANA M."/>
            <person name="De Vega J."/>
        </authorList>
    </citation>
    <scope>NUCLEOTIDE SEQUENCE</scope>
</reference>
<gene>
    <name evidence="1" type="ORF">MILVUS5_LOCUS19746</name>
</gene>
<name>A0ACB0K4H1_TRIPR</name>